<proteinExistence type="predicted"/>
<protein>
    <submittedName>
        <fullName evidence="1">Uncharacterized protein</fullName>
    </submittedName>
</protein>
<organism evidence="1 2">
    <name type="scientific">Allacma fusca</name>
    <dbReference type="NCBI Taxonomy" id="39272"/>
    <lineage>
        <taxon>Eukaryota</taxon>
        <taxon>Metazoa</taxon>
        <taxon>Ecdysozoa</taxon>
        <taxon>Arthropoda</taxon>
        <taxon>Hexapoda</taxon>
        <taxon>Collembola</taxon>
        <taxon>Symphypleona</taxon>
        <taxon>Sminthuridae</taxon>
        <taxon>Allacma</taxon>
    </lineage>
</organism>
<dbReference type="AlphaFoldDB" id="A0A8J2LE42"/>
<feature type="non-terminal residue" evidence="1">
    <location>
        <position position="1"/>
    </location>
</feature>
<reference evidence="1" key="1">
    <citation type="submission" date="2021-06" db="EMBL/GenBank/DDBJ databases">
        <authorList>
            <person name="Hodson N. C."/>
            <person name="Mongue J. A."/>
            <person name="Jaron S. K."/>
        </authorList>
    </citation>
    <scope>NUCLEOTIDE SEQUENCE</scope>
</reference>
<evidence type="ECO:0000313" key="1">
    <source>
        <dbReference type="EMBL" id="CAG7829913.1"/>
    </source>
</evidence>
<dbReference type="EMBL" id="CAJVCH010553452">
    <property type="protein sequence ID" value="CAG7829913.1"/>
    <property type="molecule type" value="Genomic_DNA"/>
</dbReference>
<accession>A0A8J2LE42</accession>
<sequence>MGSQLDFTGERVLVTGGGGGIGLAIVKKFLHNNAT</sequence>
<comment type="caution">
    <text evidence="1">The sequence shown here is derived from an EMBL/GenBank/DDBJ whole genome shotgun (WGS) entry which is preliminary data.</text>
</comment>
<evidence type="ECO:0000313" key="2">
    <source>
        <dbReference type="Proteomes" id="UP000708208"/>
    </source>
</evidence>
<keyword evidence="2" id="KW-1185">Reference proteome</keyword>
<name>A0A8J2LE42_9HEXA</name>
<dbReference type="Proteomes" id="UP000708208">
    <property type="component" value="Unassembled WGS sequence"/>
</dbReference>
<gene>
    <name evidence="1" type="ORF">AFUS01_LOCUS39751</name>
</gene>